<evidence type="ECO:0000313" key="3">
    <source>
        <dbReference type="Proteomes" id="UP000193061"/>
    </source>
</evidence>
<accession>A0A1X6YJ98</accession>
<feature type="chain" id="PRO_5010869446" description="DUF2155 domain-containing protein" evidence="1">
    <location>
        <begin position="20"/>
        <end position="134"/>
    </location>
</feature>
<dbReference type="Pfam" id="PF09923">
    <property type="entry name" value="DUF2155"/>
    <property type="match status" value="1"/>
</dbReference>
<dbReference type="AlphaFoldDB" id="A0A1X6YJ98"/>
<organism evidence="2 3">
    <name type="scientific">Roseovarius albus</name>
    <dbReference type="NCBI Taxonomy" id="1247867"/>
    <lineage>
        <taxon>Bacteria</taxon>
        <taxon>Pseudomonadati</taxon>
        <taxon>Pseudomonadota</taxon>
        <taxon>Alphaproteobacteria</taxon>
        <taxon>Rhodobacterales</taxon>
        <taxon>Roseobacteraceae</taxon>
        <taxon>Roseovarius</taxon>
    </lineage>
</organism>
<proteinExistence type="predicted"/>
<sequence>MRSATLALLVACAAGTVSAQQEVSTGTGAVLRGLDKLTGHVEDITLENGGSYQLGRLTIALDECRFPKGNAVSDAFAFLTIMDEGEAEPAFRGWMMASSPALNAMEHPRYDVWVMRCSTLSEAGSNETESSVEE</sequence>
<dbReference type="EMBL" id="FWFX01000002">
    <property type="protein sequence ID" value="SLN22444.1"/>
    <property type="molecule type" value="Genomic_DNA"/>
</dbReference>
<dbReference type="OrthoDB" id="9810376at2"/>
<keyword evidence="1" id="KW-0732">Signal</keyword>
<gene>
    <name evidence="2" type="ORF">ROA7450_00842</name>
</gene>
<name>A0A1X6YJ98_9RHOB</name>
<reference evidence="2 3" key="1">
    <citation type="submission" date="2017-03" db="EMBL/GenBank/DDBJ databases">
        <authorList>
            <person name="Afonso C.L."/>
            <person name="Miller P.J."/>
            <person name="Scott M.A."/>
            <person name="Spackman E."/>
            <person name="Goraichik I."/>
            <person name="Dimitrov K.M."/>
            <person name="Suarez D.L."/>
            <person name="Swayne D.E."/>
        </authorList>
    </citation>
    <scope>NUCLEOTIDE SEQUENCE [LARGE SCALE GENOMIC DNA]</scope>
    <source>
        <strain evidence="2 3">CECT 7450</strain>
    </source>
</reference>
<dbReference type="Proteomes" id="UP000193061">
    <property type="component" value="Unassembled WGS sequence"/>
</dbReference>
<keyword evidence="3" id="KW-1185">Reference proteome</keyword>
<dbReference type="RefSeq" id="WP_085804387.1">
    <property type="nucleotide sequence ID" value="NZ_FWFX01000002.1"/>
</dbReference>
<feature type="signal peptide" evidence="1">
    <location>
        <begin position="1"/>
        <end position="19"/>
    </location>
</feature>
<evidence type="ECO:0000256" key="1">
    <source>
        <dbReference type="SAM" id="SignalP"/>
    </source>
</evidence>
<evidence type="ECO:0000313" key="2">
    <source>
        <dbReference type="EMBL" id="SLN22444.1"/>
    </source>
</evidence>
<evidence type="ECO:0008006" key="4">
    <source>
        <dbReference type="Google" id="ProtNLM"/>
    </source>
</evidence>
<protein>
    <recommendedName>
        <fullName evidence="4">DUF2155 domain-containing protein</fullName>
    </recommendedName>
</protein>
<dbReference type="InterPro" id="IPR019225">
    <property type="entry name" value="DUF2155"/>
</dbReference>